<dbReference type="PANTHER" id="PTHR18945">
    <property type="entry name" value="NEUROTRANSMITTER GATED ION CHANNEL"/>
    <property type="match status" value="1"/>
</dbReference>
<dbReference type="InterPro" id="IPR006202">
    <property type="entry name" value="Neur_chan_lig-bd"/>
</dbReference>
<dbReference type="InterPro" id="IPR036734">
    <property type="entry name" value="Neur_chan_lig-bd_sf"/>
</dbReference>
<gene>
    <name evidence="9" type="ORF">OESDEN_10224</name>
</gene>
<feature type="transmembrane region" description="Helical" evidence="6">
    <location>
        <begin position="124"/>
        <end position="148"/>
    </location>
</feature>
<evidence type="ECO:0000313" key="10">
    <source>
        <dbReference type="Proteomes" id="UP000053660"/>
    </source>
</evidence>
<keyword evidence="10" id="KW-1185">Reference proteome</keyword>
<feature type="transmembrane region" description="Helical" evidence="6">
    <location>
        <begin position="219"/>
        <end position="236"/>
    </location>
</feature>
<dbReference type="SUPFAM" id="SSF90112">
    <property type="entry name" value="Neurotransmitter-gated ion-channel transmembrane pore"/>
    <property type="match status" value="1"/>
</dbReference>
<feature type="transmembrane region" description="Helical" evidence="6">
    <location>
        <begin position="184"/>
        <end position="207"/>
    </location>
</feature>
<evidence type="ECO:0000256" key="6">
    <source>
        <dbReference type="SAM" id="Phobius"/>
    </source>
</evidence>
<dbReference type="InterPro" id="IPR006029">
    <property type="entry name" value="Neurotrans-gated_channel_TM"/>
</dbReference>
<feature type="compositionally biased region" description="Polar residues" evidence="5">
    <location>
        <begin position="316"/>
        <end position="325"/>
    </location>
</feature>
<evidence type="ECO:0000256" key="4">
    <source>
        <dbReference type="ARBA" id="ARBA00023136"/>
    </source>
</evidence>
<dbReference type="InterPro" id="IPR018000">
    <property type="entry name" value="Neurotransmitter_ion_chnl_CS"/>
</dbReference>
<dbReference type="Gene3D" id="1.20.58.390">
    <property type="entry name" value="Neurotransmitter-gated ion-channel transmembrane domain"/>
    <property type="match status" value="1"/>
</dbReference>
<feature type="region of interest" description="Disordered" evidence="5">
    <location>
        <begin position="276"/>
        <end position="331"/>
    </location>
</feature>
<evidence type="ECO:0000256" key="1">
    <source>
        <dbReference type="ARBA" id="ARBA00004141"/>
    </source>
</evidence>
<keyword evidence="2 6" id="KW-0812">Transmembrane</keyword>
<keyword evidence="4 6" id="KW-0472">Membrane</keyword>
<proteinExistence type="predicted"/>
<evidence type="ECO:0000256" key="5">
    <source>
        <dbReference type="SAM" id="MobiDB-lite"/>
    </source>
</evidence>
<dbReference type="GO" id="GO:0004888">
    <property type="term" value="F:transmembrane signaling receptor activity"/>
    <property type="evidence" value="ECO:0007669"/>
    <property type="project" value="InterPro"/>
</dbReference>
<reference evidence="9 10" key="1">
    <citation type="submission" date="2014-03" db="EMBL/GenBank/DDBJ databases">
        <title>Draft genome of the hookworm Oesophagostomum dentatum.</title>
        <authorList>
            <person name="Mitreva M."/>
        </authorList>
    </citation>
    <scope>NUCLEOTIDE SEQUENCE [LARGE SCALE GENOMIC DNA]</scope>
    <source>
        <strain evidence="9 10">OD-Hann</strain>
    </source>
</reference>
<feature type="domain" description="Neurotransmitter-gated ion-channel ligand-binding" evidence="7">
    <location>
        <begin position="6"/>
        <end position="122"/>
    </location>
</feature>
<dbReference type="GO" id="GO:0005230">
    <property type="term" value="F:extracellular ligand-gated monoatomic ion channel activity"/>
    <property type="evidence" value="ECO:0007669"/>
    <property type="project" value="InterPro"/>
</dbReference>
<evidence type="ECO:0000313" key="9">
    <source>
        <dbReference type="EMBL" id="KHJ89941.1"/>
    </source>
</evidence>
<dbReference type="FunFam" id="2.70.170.10:FF:000060">
    <property type="entry name" value="Nicotinic acetylcholine receptor subunit alpha4"/>
    <property type="match status" value="1"/>
</dbReference>
<accession>A0A0B1T1A7</accession>
<evidence type="ECO:0000259" key="7">
    <source>
        <dbReference type="Pfam" id="PF02931"/>
    </source>
</evidence>
<evidence type="ECO:0000256" key="2">
    <source>
        <dbReference type="ARBA" id="ARBA00022692"/>
    </source>
</evidence>
<dbReference type="GO" id="GO:0016020">
    <property type="term" value="C:membrane"/>
    <property type="evidence" value="ECO:0007669"/>
    <property type="project" value="UniProtKB-SubCell"/>
</dbReference>
<keyword evidence="3 6" id="KW-1133">Transmembrane helix</keyword>
<evidence type="ECO:0000259" key="8">
    <source>
        <dbReference type="Pfam" id="PF02932"/>
    </source>
</evidence>
<dbReference type="InterPro" id="IPR006201">
    <property type="entry name" value="Neur_channel"/>
</dbReference>
<feature type="domain" description="Neurotransmitter-gated ion-channel transmembrane" evidence="8">
    <location>
        <begin position="129"/>
        <end position="311"/>
    </location>
</feature>
<dbReference type="Pfam" id="PF02931">
    <property type="entry name" value="Neur_chan_LBD"/>
    <property type="match status" value="1"/>
</dbReference>
<dbReference type="InterPro" id="IPR038050">
    <property type="entry name" value="Neuro_actylchol_rec"/>
</dbReference>
<organism evidence="9 10">
    <name type="scientific">Oesophagostomum dentatum</name>
    <name type="common">Nodular worm</name>
    <dbReference type="NCBI Taxonomy" id="61180"/>
    <lineage>
        <taxon>Eukaryota</taxon>
        <taxon>Metazoa</taxon>
        <taxon>Ecdysozoa</taxon>
        <taxon>Nematoda</taxon>
        <taxon>Chromadorea</taxon>
        <taxon>Rhabditida</taxon>
        <taxon>Rhabditina</taxon>
        <taxon>Rhabditomorpha</taxon>
        <taxon>Strongyloidea</taxon>
        <taxon>Strongylidae</taxon>
        <taxon>Oesophagostomum</taxon>
    </lineage>
</organism>
<dbReference type="SUPFAM" id="SSF63712">
    <property type="entry name" value="Nicotinic receptor ligand binding domain-like"/>
    <property type="match status" value="1"/>
</dbReference>
<dbReference type="Pfam" id="PF02932">
    <property type="entry name" value="Neur_chan_memb"/>
    <property type="match status" value="1"/>
</dbReference>
<dbReference type="OrthoDB" id="5975154at2759"/>
<dbReference type="AlphaFoldDB" id="A0A0B1T1A7"/>
<dbReference type="InterPro" id="IPR036719">
    <property type="entry name" value="Neuro-gated_channel_TM_sf"/>
</dbReference>
<dbReference type="CDD" id="cd19051">
    <property type="entry name" value="LGIC_TM_cation"/>
    <property type="match status" value="1"/>
</dbReference>
<sequence length="395" mass="44990">MDPISADSHYTKSVMSTDIVVDYLGNVSWTMAAIFKSSCPFDVKHYPFDRQTCTLNFASWAYDGSKIDLVLNSEIGDQSYYMASNEWDLLRIRAEKNTIIYSCCPDAPAPFINIHISIERRPMFYVFNLILPCVLISSIALLGFYMPSDSGEKVTLGITSLLSTTVFLMLVAEGMPPTSEALPLIGIYYIVTIFLVSSATAMSVLTLNVHHQGVHGRPVPAFLQAIAFGFLARVLFVRIDPYHSITQHVRWVYQKKHSQQIQFLNHQCRHFRCSPERRIKQQHQQPAKPRVYSSSTDSSRSDTKISFSSPLEAETPLTSIPSMSHSPFRKPNEREADDFQYELLRVVNMVHAAIERNELRIAEKDRRTATELEWQQECCALAELMCQIIQRSTKM</sequence>
<feature type="transmembrane region" description="Helical" evidence="6">
    <location>
        <begin position="154"/>
        <end position="172"/>
    </location>
</feature>
<dbReference type="Gene3D" id="2.70.170.10">
    <property type="entry name" value="Neurotransmitter-gated ion-channel ligand-binding domain"/>
    <property type="match status" value="1"/>
</dbReference>
<comment type="subcellular location">
    <subcellularLocation>
        <location evidence="1">Membrane</location>
        <topology evidence="1">Multi-pass membrane protein</topology>
    </subcellularLocation>
</comment>
<dbReference type="EMBL" id="KN553573">
    <property type="protein sequence ID" value="KHJ89941.1"/>
    <property type="molecule type" value="Genomic_DNA"/>
</dbReference>
<dbReference type="PROSITE" id="PS00236">
    <property type="entry name" value="NEUROTR_ION_CHANNEL"/>
    <property type="match status" value="1"/>
</dbReference>
<protein>
    <submittedName>
        <fullName evidence="9">Neurotransmitter-gated ion-channel transmembrane region</fullName>
    </submittedName>
</protein>
<evidence type="ECO:0000256" key="3">
    <source>
        <dbReference type="ARBA" id="ARBA00022989"/>
    </source>
</evidence>
<dbReference type="FunFam" id="1.20.58.390:FF:000073">
    <property type="entry name" value="Neuronal acetylcholine receptor subunit alpha-9-II"/>
    <property type="match status" value="1"/>
</dbReference>
<name>A0A0B1T1A7_OESDE</name>
<dbReference type="Proteomes" id="UP000053660">
    <property type="component" value="Unassembled WGS sequence"/>
</dbReference>